<reference evidence="2" key="2">
    <citation type="submission" date="2022-01" db="EMBL/GenBank/DDBJ databases">
        <authorList>
            <person name="Yamashiro T."/>
            <person name="Shiraishi A."/>
            <person name="Satake H."/>
            <person name="Nakayama K."/>
        </authorList>
    </citation>
    <scope>NUCLEOTIDE SEQUENCE</scope>
</reference>
<keyword evidence="3" id="KW-1185">Reference proteome</keyword>
<dbReference type="Proteomes" id="UP001151760">
    <property type="component" value="Unassembled WGS sequence"/>
</dbReference>
<comment type="caution">
    <text evidence="2">The sequence shown here is derived from an EMBL/GenBank/DDBJ whole genome shotgun (WGS) entry which is preliminary data.</text>
</comment>
<feature type="compositionally biased region" description="Basic and acidic residues" evidence="1">
    <location>
        <begin position="110"/>
        <end position="124"/>
    </location>
</feature>
<accession>A0ABQ5DKL8</accession>
<reference evidence="2" key="1">
    <citation type="journal article" date="2022" name="Int. J. Mol. Sci.">
        <title>Draft Genome of Tanacetum Coccineum: Genomic Comparison of Closely Related Tanacetum-Family Plants.</title>
        <authorList>
            <person name="Yamashiro T."/>
            <person name="Shiraishi A."/>
            <person name="Nakayama K."/>
            <person name="Satake H."/>
        </authorList>
    </citation>
    <scope>NUCLEOTIDE SEQUENCE</scope>
</reference>
<sequence>MDNRDNRRLDVFGASVISRRHRVLCDLGLTFHHFRRSSGNRRSFVSNTASGGNTFQVLLWVSNSVTWESSRSRGGIGSDKFGKHPLRRLKNLPLIHRGFEELELGKRELDKQEVEQPEVDRFDLDEPGVGGKPESEFI</sequence>
<evidence type="ECO:0000256" key="1">
    <source>
        <dbReference type="SAM" id="MobiDB-lite"/>
    </source>
</evidence>
<dbReference type="EMBL" id="BQNB010015415">
    <property type="protein sequence ID" value="GJT39776.1"/>
    <property type="molecule type" value="Genomic_DNA"/>
</dbReference>
<proteinExistence type="predicted"/>
<evidence type="ECO:0000313" key="2">
    <source>
        <dbReference type="EMBL" id="GJT39776.1"/>
    </source>
</evidence>
<protein>
    <submittedName>
        <fullName evidence="2">Uncharacterized protein</fullName>
    </submittedName>
</protein>
<organism evidence="2 3">
    <name type="scientific">Tanacetum coccineum</name>
    <dbReference type="NCBI Taxonomy" id="301880"/>
    <lineage>
        <taxon>Eukaryota</taxon>
        <taxon>Viridiplantae</taxon>
        <taxon>Streptophyta</taxon>
        <taxon>Embryophyta</taxon>
        <taxon>Tracheophyta</taxon>
        <taxon>Spermatophyta</taxon>
        <taxon>Magnoliopsida</taxon>
        <taxon>eudicotyledons</taxon>
        <taxon>Gunneridae</taxon>
        <taxon>Pentapetalae</taxon>
        <taxon>asterids</taxon>
        <taxon>campanulids</taxon>
        <taxon>Asterales</taxon>
        <taxon>Asteraceae</taxon>
        <taxon>Asteroideae</taxon>
        <taxon>Anthemideae</taxon>
        <taxon>Anthemidinae</taxon>
        <taxon>Tanacetum</taxon>
    </lineage>
</organism>
<evidence type="ECO:0000313" key="3">
    <source>
        <dbReference type="Proteomes" id="UP001151760"/>
    </source>
</evidence>
<feature type="region of interest" description="Disordered" evidence="1">
    <location>
        <begin position="110"/>
        <end position="138"/>
    </location>
</feature>
<name>A0ABQ5DKL8_9ASTR</name>
<gene>
    <name evidence="2" type="ORF">Tco_0939641</name>
</gene>